<dbReference type="EMBL" id="LR214986">
    <property type="protein sequence ID" value="VEU64412.1"/>
    <property type="molecule type" value="Genomic_DNA"/>
</dbReference>
<evidence type="ECO:0000313" key="3">
    <source>
        <dbReference type="EMBL" id="VEU64412.1"/>
    </source>
</evidence>
<dbReference type="Gene3D" id="2.40.50.140">
    <property type="entry name" value="Nucleic acid-binding proteins"/>
    <property type="match status" value="1"/>
</dbReference>
<evidence type="ECO:0000256" key="2">
    <source>
        <dbReference type="PROSITE-ProRule" id="PRU00252"/>
    </source>
</evidence>
<dbReference type="SUPFAM" id="SSF50249">
    <property type="entry name" value="Nucleic acid-binding proteins"/>
    <property type="match status" value="1"/>
</dbReference>
<dbReference type="InterPro" id="IPR000424">
    <property type="entry name" value="Primosome_PriB/ssb"/>
</dbReference>
<dbReference type="Proteomes" id="UP000289506">
    <property type="component" value="Plasmid 13"/>
</dbReference>
<reference evidence="3 4" key="1">
    <citation type="submission" date="2019-01" db="EMBL/GenBank/DDBJ databases">
        <authorList>
            <consortium name="Pathogen Informatics"/>
        </authorList>
    </citation>
    <scope>NUCLEOTIDE SEQUENCE [LARGE SCALE GENOMIC DNA]</scope>
    <source>
        <strain evidence="3 4">NCTC10142</strain>
        <plasmid evidence="4">13</plasmid>
    </source>
</reference>
<accession>A0A449AHJ4</accession>
<dbReference type="AlphaFoldDB" id="A0A449AHJ4"/>
<dbReference type="GO" id="GO:0003697">
    <property type="term" value="F:single-stranded DNA binding"/>
    <property type="evidence" value="ECO:0007669"/>
    <property type="project" value="InterPro"/>
</dbReference>
<dbReference type="InterPro" id="IPR012340">
    <property type="entry name" value="NA-bd_OB-fold"/>
</dbReference>
<protein>
    <submittedName>
        <fullName evidence="3">Uncharacterized protein</fullName>
    </submittedName>
</protein>
<gene>
    <name evidence="3" type="ORF">NCTC10142_00152</name>
</gene>
<dbReference type="PROSITE" id="PS50935">
    <property type="entry name" value="SSB"/>
    <property type="match status" value="1"/>
</dbReference>
<organism evidence="3 4">
    <name type="scientific">Mycoplasmopsis cynos</name>
    <dbReference type="NCBI Taxonomy" id="171284"/>
    <lineage>
        <taxon>Bacteria</taxon>
        <taxon>Bacillati</taxon>
        <taxon>Mycoplasmatota</taxon>
        <taxon>Mycoplasmoidales</taxon>
        <taxon>Metamycoplasmataceae</taxon>
        <taxon>Mycoplasmopsis</taxon>
    </lineage>
</organism>
<dbReference type="RefSeq" id="WP_129720405.1">
    <property type="nucleotide sequence ID" value="NZ_LR214986.1"/>
</dbReference>
<evidence type="ECO:0000256" key="1">
    <source>
        <dbReference type="ARBA" id="ARBA00023125"/>
    </source>
</evidence>
<geneLocation type="plasmid" evidence="3 4">
    <name>13</name>
</geneLocation>
<proteinExistence type="predicted"/>
<keyword evidence="3" id="KW-0614">Plasmid</keyword>
<sequence length="255" mass="29048">MNNAQKLKAFGYNIAKGMCKILDAPEKRETVNGKVFATARASFTSYTQRPGEAYTTYFSLIAFGKNATRLINNFQAGDFIRFIGKIYQKKYFNEQKNTESISLNVHILSMSKVDKFLNQKQMEDEYFSIEILSTLAQDPRKINDDTILLNVCYPNNSDEAEFITIFAKEKYLERLAPNEQNCFKKGKIIGIKFLPYGVKKTTSSGKIYIGITGQATTIFYVEDLIDDNPLIAKSTQNVELSAQETKELYESLFLD</sequence>
<evidence type="ECO:0000313" key="4">
    <source>
        <dbReference type="Proteomes" id="UP000289506"/>
    </source>
</evidence>
<keyword evidence="1 2" id="KW-0238">DNA-binding</keyword>
<name>A0A449AHJ4_9BACT</name>